<reference evidence="1 2" key="1">
    <citation type="submission" date="2020-07" db="EMBL/GenBank/DDBJ databases">
        <title>Genomic characterization of Flavobacterium psychrophilum strains.</title>
        <authorList>
            <person name="Castillo D."/>
            <person name="Jorgensen J."/>
            <person name="Middelboe M."/>
        </authorList>
    </citation>
    <scope>NUCLEOTIDE SEQUENCE [LARGE SCALE GENOMIC DNA]</scope>
    <source>
        <strain evidence="1 2">FPS-R7</strain>
    </source>
</reference>
<dbReference type="Proteomes" id="UP000596329">
    <property type="component" value="Chromosome"/>
</dbReference>
<accession>A0A7U2NE50</accession>
<dbReference type="EMBL" id="CP059075">
    <property type="protein sequence ID" value="QRE03511.1"/>
    <property type="molecule type" value="Genomic_DNA"/>
</dbReference>
<proteinExistence type="predicted"/>
<name>A0A7U2NE50_FLAPS</name>
<gene>
    <name evidence="1" type="ORF">H0H26_11565</name>
</gene>
<dbReference type="RefSeq" id="WP_203095806.1">
    <property type="nucleotide sequence ID" value="NZ_CP059075.1"/>
</dbReference>
<protein>
    <submittedName>
        <fullName evidence="1">Uncharacterized protein</fullName>
    </submittedName>
</protein>
<sequence>MNKVDHIPNISVRENTSKLIRVQVSGPRESETSYGVLVDLTFDEKGRCDSAMRLEWFTKSHCKLEKVEVPNYLDAYFLYAPEWLLAKNNVKYKL</sequence>
<organism evidence="1 2">
    <name type="scientific">Flavobacterium psychrophilum</name>
    <dbReference type="NCBI Taxonomy" id="96345"/>
    <lineage>
        <taxon>Bacteria</taxon>
        <taxon>Pseudomonadati</taxon>
        <taxon>Bacteroidota</taxon>
        <taxon>Flavobacteriia</taxon>
        <taxon>Flavobacteriales</taxon>
        <taxon>Flavobacteriaceae</taxon>
        <taxon>Flavobacterium</taxon>
    </lineage>
</organism>
<evidence type="ECO:0000313" key="2">
    <source>
        <dbReference type="Proteomes" id="UP000596329"/>
    </source>
</evidence>
<dbReference type="AlphaFoldDB" id="A0A7U2NE50"/>
<evidence type="ECO:0000313" key="1">
    <source>
        <dbReference type="EMBL" id="QRE03511.1"/>
    </source>
</evidence>